<feature type="disulfide bond" description="Redox-active" evidence="3">
    <location>
        <begin position="162"/>
        <end position="166"/>
    </location>
</feature>
<dbReference type="GO" id="GO:0046872">
    <property type="term" value="F:metal ion binding"/>
    <property type="evidence" value="ECO:0007669"/>
    <property type="project" value="UniProtKB-KW"/>
</dbReference>
<sequence length="276" mass="31948">MSLRSFTNLSQTSGKRHLHSYHSQNFCRNQSPTSIPKVNNEVPGKWKTSPCALSPHSCMNKQNGLCCARKISSQNQNFQPPPKKMPFWKRLMFVSGVAGLLYYIFRDALHKKEIESEHTRYQELNKAQLGGDWTLTDHHGNKRSSTEFRGQWILLYFGFTHCPDICPEELEKLIEIVKMFDYSPKLLGFTGPEEDIRTVCKKFRVYFGKGERDENNDYIVDHTIIIYLINPRGEFVNYFGRSLTADSVYKSVAQHIARYNELEHSGKLDSGKDKKI</sequence>
<evidence type="ECO:0000256" key="1">
    <source>
        <dbReference type="ARBA" id="ARBA00010996"/>
    </source>
</evidence>
<comment type="similarity">
    <text evidence="1">Belongs to the SCO1/2 family.</text>
</comment>
<dbReference type="Pfam" id="PF02630">
    <property type="entry name" value="SCO1-SenC"/>
    <property type="match status" value="2"/>
</dbReference>
<keyword evidence="3" id="KW-1015">Disulfide bond</keyword>
<dbReference type="EMBL" id="BLXT01003952">
    <property type="protein sequence ID" value="GFO08193.1"/>
    <property type="molecule type" value="Genomic_DNA"/>
</dbReference>
<evidence type="ECO:0008006" key="6">
    <source>
        <dbReference type="Google" id="ProtNLM"/>
    </source>
</evidence>
<dbReference type="InterPro" id="IPR003782">
    <property type="entry name" value="SCO1/SenC"/>
</dbReference>
<feature type="binding site" evidence="2">
    <location>
        <position position="162"/>
    </location>
    <ligand>
        <name>Cu cation</name>
        <dbReference type="ChEBI" id="CHEBI:23378"/>
    </ligand>
</feature>
<accession>A0AAV4AN21</accession>
<gene>
    <name evidence="4" type="ORF">PoB_003469800</name>
</gene>
<evidence type="ECO:0000256" key="3">
    <source>
        <dbReference type="PIRSR" id="PIRSR603782-2"/>
    </source>
</evidence>
<dbReference type="CDD" id="cd02968">
    <property type="entry name" value="SCO"/>
    <property type="match status" value="1"/>
</dbReference>
<comment type="caution">
    <text evidence="4">The sequence shown here is derived from an EMBL/GenBank/DDBJ whole genome shotgun (WGS) entry which is preliminary data.</text>
</comment>
<dbReference type="PANTHER" id="PTHR12151:SF5">
    <property type="entry name" value="AT19154P"/>
    <property type="match status" value="1"/>
</dbReference>
<dbReference type="PANTHER" id="PTHR12151">
    <property type="entry name" value="ELECTRON TRANSPORT PROTIN SCO1/SENC FAMILY MEMBER"/>
    <property type="match status" value="1"/>
</dbReference>
<dbReference type="GO" id="GO:0033617">
    <property type="term" value="P:mitochondrial respiratory chain complex IV assembly"/>
    <property type="evidence" value="ECO:0007669"/>
    <property type="project" value="TreeGrafter"/>
</dbReference>
<dbReference type="Proteomes" id="UP000735302">
    <property type="component" value="Unassembled WGS sequence"/>
</dbReference>
<dbReference type="SUPFAM" id="SSF52833">
    <property type="entry name" value="Thioredoxin-like"/>
    <property type="match status" value="1"/>
</dbReference>
<organism evidence="4 5">
    <name type="scientific">Plakobranchus ocellatus</name>
    <dbReference type="NCBI Taxonomy" id="259542"/>
    <lineage>
        <taxon>Eukaryota</taxon>
        <taxon>Metazoa</taxon>
        <taxon>Spiralia</taxon>
        <taxon>Lophotrochozoa</taxon>
        <taxon>Mollusca</taxon>
        <taxon>Gastropoda</taxon>
        <taxon>Heterobranchia</taxon>
        <taxon>Euthyneura</taxon>
        <taxon>Panpulmonata</taxon>
        <taxon>Sacoglossa</taxon>
        <taxon>Placobranchoidea</taxon>
        <taxon>Plakobranchidae</taxon>
        <taxon>Plakobranchus</taxon>
    </lineage>
</organism>
<keyword evidence="2" id="KW-0186">Copper</keyword>
<dbReference type="Gene3D" id="3.40.30.10">
    <property type="entry name" value="Glutaredoxin"/>
    <property type="match status" value="2"/>
</dbReference>
<evidence type="ECO:0000313" key="5">
    <source>
        <dbReference type="Proteomes" id="UP000735302"/>
    </source>
</evidence>
<evidence type="ECO:0000256" key="2">
    <source>
        <dbReference type="PIRSR" id="PIRSR603782-1"/>
    </source>
</evidence>
<feature type="binding site" evidence="2">
    <location>
        <position position="222"/>
    </location>
    <ligand>
        <name>Cu cation</name>
        <dbReference type="ChEBI" id="CHEBI:23378"/>
    </ligand>
</feature>
<name>A0AAV4AN21_9GAST</name>
<protein>
    <recommendedName>
        <fullName evidence="6">Thioredoxin domain-containing protein</fullName>
    </recommendedName>
</protein>
<reference evidence="4 5" key="1">
    <citation type="journal article" date="2021" name="Elife">
        <title>Chloroplast acquisition without the gene transfer in kleptoplastic sea slugs, Plakobranchus ocellatus.</title>
        <authorList>
            <person name="Maeda T."/>
            <person name="Takahashi S."/>
            <person name="Yoshida T."/>
            <person name="Shimamura S."/>
            <person name="Takaki Y."/>
            <person name="Nagai Y."/>
            <person name="Toyoda A."/>
            <person name="Suzuki Y."/>
            <person name="Arimoto A."/>
            <person name="Ishii H."/>
            <person name="Satoh N."/>
            <person name="Nishiyama T."/>
            <person name="Hasebe M."/>
            <person name="Maruyama T."/>
            <person name="Minagawa J."/>
            <person name="Obokata J."/>
            <person name="Shigenobu S."/>
        </authorList>
    </citation>
    <scope>NUCLEOTIDE SEQUENCE [LARGE SCALE GENOMIC DNA]</scope>
</reference>
<feature type="binding site" evidence="2">
    <location>
        <position position="166"/>
    </location>
    <ligand>
        <name>Cu cation</name>
        <dbReference type="ChEBI" id="CHEBI:23378"/>
    </ligand>
</feature>
<dbReference type="GO" id="GO:0005739">
    <property type="term" value="C:mitochondrion"/>
    <property type="evidence" value="ECO:0007669"/>
    <property type="project" value="GOC"/>
</dbReference>
<evidence type="ECO:0000313" key="4">
    <source>
        <dbReference type="EMBL" id="GFO08193.1"/>
    </source>
</evidence>
<proteinExistence type="inferred from homology"/>
<keyword evidence="5" id="KW-1185">Reference proteome</keyword>
<dbReference type="AlphaFoldDB" id="A0AAV4AN21"/>
<keyword evidence="2" id="KW-0479">Metal-binding</keyword>
<dbReference type="InterPro" id="IPR036249">
    <property type="entry name" value="Thioredoxin-like_sf"/>
</dbReference>